<evidence type="ECO:0000313" key="2">
    <source>
        <dbReference type="Proteomes" id="UP000466104"/>
    </source>
</evidence>
<dbReference type="AlphaFoldDB" id="A0A7K0J681"/>
<protein>
    <submittedName>
        <fullName evidence="1">Uncharacterized protein</fullName>
    </submittedName>
</protein>
<proteinExistence type="predicted"/>
<dbReference type="Proteomes" id="UP000466104">
    <property type="component" value="Unassembled WGS sequence"/>
</dbReference>
<dbReference type="EMBL" id="VUMG01000002">
    <property type="protein sequence ID" value="MSS45432.1"/>
    <property type="molecule type" value="Genomic_DNA"/>
</dbReference>
<gene>
    <name evidence="1" type="ORF">FYJ43_05135</name>
</gene>
<keyword evidence="2" id="KW-1185">Reference proteome</keyword>
<comment type="caution">
    <text evidence="1">The sequence shown here is derived from an EMBL/GenBank/DDBJ whole genome shotgun (WGS) entry which is preliminary data.</text>
</comment>
<name>A0A7K0J681_9ACTN</name>
<accession>A0A7K0J681</accession>
<reference evidence="1 2" key="1">
    <citation type="submission" date="2019-08" db="EMBL/GenBank/DDBJ databases">
        <title>In-depth cultivation of the pig gut microbiome towards novel bacterial diversity and tailored functional studies.</title>
        <authorList>
            <person name="Wylensek D."/>
            <person name="Hitch T.C.A."/>
            <person name="Clavel T."/>
        </authorList>
    </citation>
    <scope>NUCLEOTIDE SEQUENCE [LARGE SCALE GENOMIC DNA]</scope>
    <source>
        <strain evidence="1 2">WCA-380-WT-3A</strain>
    </source>
</reference>
<sequence length="77" mass="8731">MVNDCLDHAALCGLTQSCCWRFLRRDTDATVVNSLIETNLGVLFMMLIRKAWRVRHPKEFLALPVAASPSADQRELD</sequence>
<evidence type="ECO:0000313" key="1">
    <source>
        <dbReference type="EMBL" id="MSS45432.1"/>
    </source>
</evidence>
<organism evidence="1 2">
    <name type="scientific">Cutibacterium porci</name>
    <dbReference type="NCBI Taxonomy" id="2605781"/>
    <lineage>
        <taxon>Bacteria</taxon>
        <taxon>Bacillati</taxon>
        <taxon>Actinomycetota</taxon>
        <taxon>Actinomycetes</taxon>
        <taxon>Propionibacteriales</taxon>
        <taxon>Propionibacteriaceae</taxon>
        <taxon>Cutibacterium</taxon>
    </lineage>
</organism>